<name>A0A8J4HDT2_9PROT</name>
<dbReference type="InterPro" id="IPR036844">
    <property type="entry name" value="Hint_dom_sf"/>
</dbReference>
<accession>A0A8J4HDT2</accession>
<dbReference type="SUPFAM" id="SSF51294">
    <property type="entry name" value="Hedgehog/intein (Hint) domain"/>
    <property type="match status" value="1"/>
</dbReference>
<organism evidence="2">
    <name type="scientific">Acidicaldus sp</name>
    <dbReference type="NCBI Taxonomy" id="1872105"/>
    <lineage>
        <taxon>Bacteria</taxon>
        <taxon>Pseudomonadati</taxon>
        <taxon>Pseudomonadota</taxon>
        <taxon>Alphaproteobacteria</taxon>
        <taxon>Acetobacterales</taxon>
        <taxon>Acetobacteraceae</taxon>
        <taxon>Acidicaldus</taxon>
    </lineage>
</organism>
<feature type="domain" description="Hedgehog/Intein (Hint)" evidence="1">
    <location>
        <begin position="379"/>
        <end position="513"/>
    </location>
</feature>
<dbReference type="Gene3D" id="2.170.16.10">
    <property type="entry name" value="Hedgehog/Intein (Hint) domain"/>
    <property type="match status" value="1"/>
</dbReference>
<sequence>MADTSPPNPVTTSTTVAAPAVLSNDQTFTVDPTGTLTSRGTPAAIYAAGTTTGVSVINQGTIIDTIDPVIEFNDGGSLSNQSGAVISGLDGFKGYTGPSMISNAGTILASGATGVGIDVSTGQITNAAAGQIAGFYGVELGGGTLVNNGMITASDSPGSTGVVLSGGTLENVAGSVIYGDVGVQNPSTAGTGTVTIINAGTIESTSDAQAIRIQSATADLIIDPGADFIGTVTASSAGTIELASASSAGTIDFQPITGHEFFFGFPVINEAPGANWTILAADFSPTETISIGAGATLNFSAGVAAGDTIDLASAPSTLGLSNLPYSSTDQVTLASDNILKLTNAFGTLLASIQLDPSAHYTGDFTLGQSASGNEEIVLPCFVRGTRVRTQRGEIPVEALKLGDQVMVLGGGARPIRWLGRRRIDISRHPRPEQVRPVRVLAEAFGPGLPARDLVVSPGHSLYVAGALIPAELLLNGATIVREAVGEVEYFHVELDEHAVLFSENLPSESYLDTGNRSAFEGGAALALHPDFAPRHWSETCAPLVLEGPLVVAVRGALLARARALGFRPAVDPDLHLRLGERRIEALRREGEWYCFLLPPWAREVAILSRAGIPAGRDPQDGDCRTLGVRLHALFLNERFVPLDAPSLARGFYPLEKSTVGAWRWSDGCGVLALRPSSAPLALRLRIAECMPGWQRAPESLKKNALAPGNRSETINASKGRSFSSSIDFQALSARSAPRTATRSKIRM</sequence>
<evidence type="ECO:0000313" key="2">
    <source>
        <dbReference type="EMBL" id="HGC44253.1"/>
    </source>
</evidence>
<dbReference type="EMBL" id="DTQM01000257">
    <property type="protein sequence ID" value="HGC44253.1"/>
    <property type="molecule type" value="Genomic_DNA"/>
</dbReference>
<protein>
    <recommendedName>
        <fullName evidence="1">Hedgehog/Intein (Hint) domain-containing protein</fullName>
    </recommendedName>
</protein>
<dbReference type="AlphaFoldDB" id="A0A8J4HDT2"/>
<reference evidence="2" key="1">
    <citation type="journal article" date="2020" name="mSystems">
        <title>Genome- and Community-Level Interaction Insights into Carbon Utilization and Element Cycling Functions of Hydrothermarchaeota in Hydrothermal Sediment.</title>
        <authorList>
            <person name="Zhou Z."/>
            <person name="Liu Y."/>
            <person name="Xu W."/>
            <person name="Pan J."/>
            <person name="Luo Z.H."/>
            <person name="Li M."/>
        </authorList>
    </citation>
    <scope>NUCLEOTIDE SEQUENCE</scope>
    <source>
        <strain evidence="2">SpSt-997</strain>
    </source>
</reference>
<proteinExistence type="predicted"/>
<gene>
    <name evidence="2" type="ORF">ENY07_13690</name>
</gene>
<evidence type="ECO:0000259" key="1">
    <source>
        <dbReference type="Pfam" id="PF13403"/>
    </source>
</evidence>
<dbReference type="InterPro" id="IPR028992">
    <property type="entry name" value="Hedgehog/Intein_dom"/>
</dbReference>
<dbReference type="Pfam" id="PF13403">
    <property type="entry name" value="Hint_2"/>
    <property type="match status" value="1"/>
</dbReference>
<comment type="caution">
    <text evidence="2">The sequence shown here is derived from an EMBL/GenBank/DDBJ whole genome shotgun (WGS) entry which is preliminary data.</text>
</comment>